<dbReference type="InParanoid" id="G0NND0"/>
<sequence length="463" mass="54054">MESACPSSSTIFQNQYLIEKIFNSIEGGLMWNLNIRLVCKDFNTTCLDLIEKEHRAMDFRFLDKKDENEKPMPFVNMRPIRLSNLPGYYDFLTTVAGVQIQHLTISRICELDIQEGFDFHQNLYSKLIKDGKKLKSLTGLQEFCQCCPRCSGLASHCEEFGPINEYITLFRTPKHFKRLIINDLFLEQTANNCVEAASSKEQCHKIMLKCLKDLNVTCSKLVIWVSESRDTPGARDHILLPIEVLDCLLKIWSVESAEIKLIWDILETYHEDEWFQSNFFTEFRFNDPLGSWVSYRKISHIQVDLTESILCVSDLKSFSPDWPNRLGYENLIGNIIKVFNSDEISINFPHKFDGFHVWTQACLENFLRASMIGFHRSLTMNVKLFVESFCLEVVDGKVGFDIPEEFEVLYPVKPLYLESLPEKLVTEKWIGERCRFEDKEKKLEMNVDLYALEEDFKRKRAAR</sequence>
<organism evidence="2">
    <name type="scientific">Caenorhabditis brenneri</name>
    <name type="common">Nematode worm</name>
    <dbReference type="NCBI Taxonomy" id="135651"/>
    <lineage>
        <taxon>Eukaryota</taxon>
        <taxon>Metazoa</taxon>
        <taxon>Ecdysozoa</taxon>
        <taxon>Nematoda</taxon>
        <taxon>Chromadorea</taxon>
        <taxon>Rhabditida</taxon>
        <taxon>Rhabditina</taxon>
        <taxon>Rhabditomorpha</taxon>
        <taxon>Rhabditoidea</taxon>
        <taxon>Rhabditidae</taxon>
        <taxon>Peloderinae</taxon>
        <taxon>Caenorhabditis</taxon>
    </lineage>
</organism>
<dbReference type="EMBL" id="GL379914">
    <property type="protein sequence ID" value="EGT34539.1"/>
    <property type="molecule type" value="Genomic_DNA"/>
</dbReference>
<accession>G0NND0</accession>
<evidence type="ECO:0000313" key="1">
    <source>
        <dbReference type="EMBL" id="EGT34539.1"/>
    </source>
</evidence>
<keyword evidence="2" id="KW-1185">Reference proteome</keyword>
<dbReference type="OMA" id="HEDEWFQ"/>
<proteinExistence type="predicted"/>
<dbReference type="HOGENOM" id="CLU_039877_0_0_1"/>
<dbReference type="InterPro" id="IPR009497">
    <property type="entry name" value="Regulator_protein_PHA-1"/>
</dbReference>
<name>G0NND0_CAEBE</name>
<dbReference type="Pfam" id="PF06542">
    <property type="entry name" value="PHA-1"/>
    <property type="match status" value="1"/>
</dbReference>
<reference evidence="2" key="1">
    <citation type="submission" date="2011-07" db="EMBL/GenBank/DDBJ databases">
        <authorList>
            <consortium name="Caenorhabditis brenneri Sequencing and Analysis Consortium"/>
            <person name="Wilson R.K."/>
        </authorList>
    </citation>
    <scope>NUCLEOTIDE SEQUENCE [LARGE SCALE GENOMIC DNA]</scope>
    <source>
        <strain evidence="2">PB2801</strain>
    </source>
</reference>
<protein>
    <submittedName>
        <fullName evidence="1">Uncharacterized protein</fullName>
    </submittedName>
</protein>
<evidence type="ECO:0000313" key="2">
    <source>
        <dbReference type="Proteomes" id="UP000008068"/>
    </source>
</evidence>
<gene>
    <name evidence="1" type="ORF">CAEBREN_05992</name>
</gene>
<dbReference type="AlphaFoldDB" id="G0NND0"/>
<dbReference type="Proteomes" id="UP000008068">
    <property type="component" value="Unassembled WGS sequence"/>
</dbReference>
<dbReference type="OrthoDB" id="77564at2759"/>